<dbReference type="GO" id="GO:0015347">
    <property type="term" value="F:sodium-independent organic anion transmembrane transporter activity"/>
    <property type="evidence" value="ECO:0007669"/>
    <property type="project" value="TreeGrafter"/>
</dbReference>
<dbReference type="Gene3D" id="1.20.1250.20">
    <property type="entry name" value="MFS general substrate transporter like domains"/>
    <property type="match status" value="1"/>
</dbReference>
<evidence type="ECO:0000313" key="10">
    <source>
        <dbReference type="EMBL" id="CAH1251523.1"/>
    </source>
</evidence>
<evidence type="ECO:0000256" key="8">
    <source>
        <dbReference type="RuleBase" id="RU362056"/>
    </source>
</evidence>
<comment type="caution">
    <text evidence="8">Lacks conserved residue(s) required for the propagation of feature annotation.</text>
</comment>
<feature type="transmembrane region" description="Helical" evidence="8">
    <location>
        <begin position="593"/>
        <end position="616"/>
    </location>
</feature>
<proteinExistence type="inferred from homology"/>
<feature type="domain" description="Kazal-like" evidence="9">
    <location>
        <begin position="520"/>
        <end position="572"/>
    </location>
</feature>
<evidence type="ECO:0000256" key="7">
    <source>
        <dbReference type="ARBA" id="ARBA00023157"/>
    </source>
</evidence>
<keyword evidence="11" id="KW-1185">Reference proteome</keyword>
<dbReference type="AlphaFoldDB" id="A0A8J9ZBL4"/>
<dbReference type="CDD" id="cd17336">
    <property type="entry name" value="MFS_SLCO_OATP"/>
    <property type="match status" value="1"/>
</dbReference>
<evidence type="ECO:0000256" key="2">
    <source>
        <dbReference type="ARBA" id="ARBA00009657"/>
    </source>
</evidence>
<dbReference type="Proteomes" id="UP000838412">
    <property type="component" value="Chromosome 19"/>
</dbReference>
<dbReference type="Pfam" id="PF03137">
    <property type="entry name" value="OATP"/>
    <property type="match status" value="1"/>
</dbReference>
<dbReference type="InterPro" id="IPR036058">
    <property type="entry name" value="Kazal_dom_sf"/>
</dbReference>
<keyword evidence="5 8" id="KW-1133">Transmembrane helix</keyword>
<protein>
    <recommendedName>
        <fullName evidence="8">Solute carrier organic anion transporter family member</fullName>
    </recommendedName>
</protein>
<keyword evidence="4 8" id="KW-0812">Transmembrane</keyword>
<dbReference type="InterPro" id="IPR036259">
    <property type="entry name" value="MFS_trans_sf"/>
</dbReference>
<gene>
    <name evidence="10" type="primary">SLCO3A1</name>
    <name evidence="10" type="ORF">BLAG_LOCUS11886</name>
</gene>
<evidence type="ECO:0000256" key="6">
    <source>
        <dbReference type="ARBA" id="ARBA00023136"/>
    </source>
</evidence>
<keyword evidence="8" id="KW-0813">Transport</keyword>
<name>A0A8J9ZBL4_BRALA</name>
<feature type="transmembrane region" description="Helical" evidence="8">
    <location>
        <begin position="679"/>
        <end position="702"/>
    </location>
</feature>
<feature type="transmembrane region" description="Helical" evidence="8">
    <location>
        <begin position="441"/>
        <end position="461"/>
    </location>
</feature>
<feature type="transmembrane region" description="Helical" evidence="8">
    <location>
        <begin position="397"/>
        <end position="421"/>
    </location>
</feature>
<dbReference type="GO" id="GO:0016323">
    <property type="term" value="C:basolateral plasma membrane"/>
    <property type="evidence" value="ECO:0007669"/>
    <property type="project" value="TreeGrafter"/>
</dbReference>
<keyword evidence="8" id="KW-0406">Ion transport</keyword>
<feature type="transmembrane region" description="Helical" evidence="8">
    <location>
        <begin position="282"/>
        <end position="311"/>
    </location>
</feature>
<evidence type="ECO:0000256" key="1">
    <source>
        <dbReference type="ARBA" id="ARBA00004651"/>
    </source>
</evidence>
<evidence type="ECO:0000256" key="4">
    <source>
        <dbReference type="ARBA" id="ARBA00022692"/>
    </source>
</evidence>
<feature type="transmembrane region" description="Helical" evidence="8">
    <location>
        <begin position="149"/>
        <end position="171"/>
    </location>
</feature>
<dbReference type="InterPro" id="IPR002350">
    <property type="entry name" value="Kazal_dom"/>
</dbReference>
<keyword evidence="6 8" id="KW-0472">Membrane</keyword>
<dbReference type="SUPFAM" id="SSF103473">
    <property type="entry name" value="MFS general substrate transporter"/>
    <property type="match status" value="1"/>
</dbReference>
<evidence type="ECO:0000313" key="11">
    <source>
        <dbReference type="Proteomes" id="UP000838412"/>
    </source>
</evidence>
<dbReference type="OrthoDB" id="5062115at2759"/>
<keyword evidence="3" id="KW-1003">Cell membrane</keyword>
<dbReference type="SUPFAM" id="SSF100895">
    <property type="entry name" value="Kazal-type serine protease inhibitors"/>
    <property type="match status" value="1"/>
</dbReference>
<keyword evidence="7" id="KW-1015">Disulfide bond</keyword>
<dbReference type="EMBL" id="OV696704">
    <property type="protein sequence ID" value="CAH1251523.1"/>
    <property type="molecule type" value="Genomic_DNA"/>
</dbReference>
<dbReference type="InterPro" id="IPR004156">
    <property type="entry name" value="OATP"/>
</dbReference>
<feature type="transmembrane region" description="Helical" evidence="8">
    <location>
        <begin position="331"/>
        <end position="355"/>
    </location>
</feature>
<comment type="similarity">
    <text evidence="2 8">Belongs to the organo anion transporter (TC 2.A.60) family.</text>
</comment>
<dbReference type="PANTHER" id="PTHR11388:SF157">
    <property type="entry name" value="SOLUTE CARRIER ORGANIC ANION TRANSPORTER FAMILY MEMBER 2A1-LIKE"/>
    <property type="match status" value="1"/>
</dbReference>
<dbReference type="NCBIfam" id="TIGR00805">
    <property type="entry name" value="oat"/>
    <property type="match status" value="1"/>
</dbReference>
<dbReference type="GO" id="GO:0043252">
    <property type="term" value="P:sodium-independent organic anion transport"/>
    <property type="evidence" value="ECO:0007669"/>
    <property type="project" value="TreeGrafter"/>
</dbReference>
<evidence type="ECO:0000259" key="9">
    <source>
        <dbReference type="PROSITE" id="PS51465"/>
    </source>
</evidence>
<accession>A0A8J9ZBL4</accession>
<sequence>MRYSGIAGINDRKFSFSEVQVCVRKGSAAFVSSTFVRPDLSFVCVDFQIEKNVDILTLLSHRILSRMDLNGDSKENAPMMSDGYHHDSRSEKEFADDQRRCKVMRIRDVRGFMAFLCLLKFAEGMHNGVFAGSVTNIQRRFQMSSASMGQILSIGEIGKITSLLLVTYFGSHGNRPRIIGISAVVLSVSTFMAALPHFLMEPYRYDDSGGGNVTDSGVCYAGNESLSLRSESDGCTDDQVASMSGMTALFTIARTISKMGSSATSTLGFPFLDDHLPPATTALYVGISICMLVIAPVAGFFISGVFLNMYVDTGSVDVSTVTITPRDPRWVGAWWAGFLICSAAFFLVSIPFFMMPSEMKHRDKKSKKSVEEPPRKPKQKLSTKEIIRGIPAALKRLVLNGVYMGVVFCVVCELSSTHGLASFQAKFMEVQYSLTASQANFLVGAGAVAGTAFGLLLGGYLVKRFKWTTLGCIKFFVTVEIMALILYSSLYAFGCDSLQMSGVTVPYWSFSNDTTNDAILTLNSSCNAHCACSETSFSPVCGADWRTYFSPCMAGCQETYGPGNFSGCSCIPLDVVAMPGQCLSACSAKSIQFVVLTAFIALLTGMGHTPGVIIVLRSVRKADKTYAIGLQNLFTELLSAIPAPIYFGVAIDNACLLWQYICGSRGACWVYDTASFRNIFIGMVTGIKCLSIIFLVTSLFFAHRGKRRGTLSDYGDDGAEGEPDIAAASMASLNVVTLPLDFSYREFVEAQETSL</sequence>
<feature type="transmembrane region" description="Helical" evidence="8">
    <location>
        <begin position="473"/>
        <end position="493"/>
    </location>
</feature>
<feature type="transmembrane region" description="Helical" evidence="8">
    <location>
        <begin position="177"/>
        <end position="195"/>
    </location>
</feature>
<organism evidence="10 11">
    <name type="scientific">Branchiostoma lanceolatum</name>
    <name type="common">Common lancelet</name>
    <name type="synonym">Amphioxus lanceolatum</name>
    <dbReference type="NCBI Taxonomy" id="7740"/>
    <lineage>
        <taxon>Eukaryota</taxon>
        <taxon>Metazoa</taxon>
        <taxon>Chordata</taxon>
        <taxon>Cephalochordata</taxon>
        <taxon>Leptocardii</taxon>
        <taxon>Amphioxiformes</taxon>
        <taxon>Branchiostomatidae</taxon>
        <taxon>Branchiostoma</taxon>
    </lineage>
</organism>
<comment type="subcellular location">
    <subcellularLocation>
        <location evidence="1 8">Cell membrane</location>
        <topology evidence="1 8">Multi-pass membrane protein</topology>
    </subcellularLocation>
</comment>
<evidence type="ECO:0000256" key="3">
    <source>
        <dbReference type="ARBA" id="ARBA00022475"/>
    </source>
</evidence>
<evidence type="ECO:0000256" key="5">
    <source>
        <dbReference type="ARBA" id="ARBA00022989"/>
    </source>
</evidence>
<feature type="transmembrane region" description="Helical" evidence="8">
    <location>
        <begin position="637"/>
        <end position="659"/>
    </location>
</feature>
<dbReference type="Pfam" id="PF07648">
    <property type="entry name" value="Kazal_2"/>
    <property type="match status" value="1"/>
</dbReference>
<dbReference type="PANTHER" id="PTHR11388">
    <property type="entry name" value="ORGANIC ANION TRANSPORTER"/>
    <property type="match status" value="1"/>
</dbReference>
<dbReference type="GO" id="GO:0006811">
    <property type="term" value="P:monoatomic ion transport"/>
    <property type="evidence" value="ECO:0007669"/>
    <property type="project" value="UniProtKB-KW"/>
</dbReference>
<reference evidence="10" key="1">
    <citation type="submission" date="2022-01" db="EMBL/GenBank/DDBJ databases">
        <authorList>
            <person name="Braso-Vives M."/>
        </authorList>
    </citation>
    <scope>NUCLEOTIDE SEQUENCE</scope>
</reference>
<dbReference type="PROSITE" id="PS51465">
    <property type="entry name" value="KAZAL_2"/>
    <property type="match status" value="1"/>
</dbReference>